<feature type="region of interest" description="Disordered" evidence="2">
    <location>
        <begin position="807"/>
        <end position="840"/>
    </location>
</feature>
<feature type="compositionally biased region" description="Basic and acidic residues" evidence="2">
    <location>
        <begin position="637"/>
        <end position="656"/>
    </location>
</feature>
<evidence type="ECO:0000313" key="4">
    <source>
        <dbReference type="EMBL" id="CAI8023791.1"/>
    </source>
</evidence>
<evidence type="ECO:0000259" key="3">
    <source>
        <dbReference type="PROSITE" id="PS50086"/>
    </source>
</evidence>
<evidence type="ECO:0000313" key="5">
    <source>
        <dbReference type="Proteomes" id="UP001174909"/>
    </source>
</evidence>
<dbReference type="PROSITE" id="PS50086">
    <property type="entry name" value="TBC_RABGAP"/>
    <property type="match status" value="1"/>
</dbReference>
<evidence type="ECO:0000256" key="2">
    <source>
        <dbReference type="SAM" id="MobiDB-lite"/>
    </source>
</evidence>
<feature type="domain" description="Rab-GAP TBC" evidence="3">
    <location>
        <begin position="177"/>
        <end position="412"/>
    </location>
</feature>
<feature type="region of interest" description="Disordered" evidence="2">
    <location>
        <begin position="550"/>
        <end position="769"/>
    </location>
</feature>
<keyword evidence="1" id="KW-0343">GTPase activation</keyword>
<dbReference type="Proteomes" id="UP001174909">
    <property type="component" value="Unassembled WGS sequence"/>
</dbReference>
<dbReference type="InterPro" id="IPR035969">
    <property type="entry name" value="Rab-GAP_TBC_sf"/>
</dbReference>
<dbReference type="SUPFAM" id="SSF47923">
    <property type="entry name" value="Ypt/Rab-GAP domain of gyp1p"/>
    <property type="match status" value="2"/>
</dbReference>
<feature type="compositionally biased region" description="Pro residues" evidence="2">
    <location>
        <begin position="696"/>
        <end position="707"/>
    </location>
</feature>
<protein>
    <submittedName>
        <fullName evidence="4">TBC1 domain family member 25</fullName>
    </submittedName>
</protein>
<organism evidence="4 5">
    <name type="scientific">Geodia barretti</name>
    <name type="common">Barrett's horny sponge</name>
    <dbReference type="NCBI Taxonomy" id="519541"/>
    <lineage>
        <taxon>Eukaryota</taxon>
        <taxon>Metazoa</taxon>
        <taxon>Porifera</taxon>
        <taxon>Demospongiae</taxon>
        <taxon>Heteroscleromorpha</taxon>
        <taxon>Tetractinellida</taxon>
        <taxon>Astrophorina</taxon>
        <taxon>Geodiidae</taxon>
        <taxon>Geodia</taxon>
    </lineage>
</organism>
<dbReference type="Pfam" id="PF00566">
    <property type="entry name" value="RabGAP-TBC"/>
    <property type="match status" value="1"/>
</dbReference>
<dbReference type="InterPro" id="IPR000195">
    <property type="entry name" value="Rab-GAP-TBC_dom"/>
</dbReference>
<comment type="caution">
    <text evidence="4">The sequence shown here is derived from an EMBL/GenBank/DDBJ whole genome shotgun (WGS) entry which is preliminary data.</text>
</comment>
<accession>A0AA35S7Y3</accession>
<gene>
    <name evidence="4" type="ORF">GBAR_LOCUS13888</name>
</gene>
<dbReference type="PANTHER" id="PTHR22957:SF502">
    <property type="entry name" value="SMALL G PROTEIN SIGNALING MODULATOR 2-RELATED"/>
    <property type="match status" value="1"/>
</dbReference>
<dbReference type="Gene3D" id="1.10.8.270">
    <property type="entry name" value="putative rabgap domain of human tbc1 domain family member 14 like domains"/>
    <property type="match status" value="1"/>
</dbReference>
<feature type="region of interest" description="Disordered" evidence="2">
    <location>
        <begin position="420"/>
        <end position="457"/>
    </location>
</feature>
<name>A0AA35S7Y3_GEOBA</name>
<keyword evidence="5" id="KW-1185">Reference proteome</keyword>
<sequence>MATPRSITPQSSRRLTLVFDLNRMGGQSIFGGKVVNVPDLFVDRGTTPEIRPIASHLKEHLGLRDHASYFLLLEAVCAPRGFPNSAPSSSISRPDRPYVIPLVCDQVWAAVLKSYRLQRLKIVVKKRPFVNAANFRCRSIFPKRELKFVDMISYFPRILQDDHLCRVAEDIFLGGLRIKPRLRKGVWPHLVRVFHPGMETREERESYLGKLRLIYDALKGSLQSQADSPVHQNRRHLYDSIRRDAMRTDPTESFYKNGRRNDRSGPGDGSVNATSSMSIESSYLSRENIEKLVNITAVYTLEHDEVSYTQGMTDLLSPILYVMEREDDAYIVFSAMVQRIAENFGTWCEGTLKKVERLRHLCAVLDPELSAYLKDIEEDAFALFFGMVLIECRREFSFENSFHLMEVIWSAALCMRQREDPNWSPPPPTTPTQRGRRDNRRIQVLSPEPPSLTGLGSVPTHSEWASFMSNRSPDVIRQVFGELQTYTAVPLARSECGSITHSTFLVSHTPPPLRNHRSSLDGSMEGAMIPEEDLEQSGPPDAATRVISVEVHDRVNLETGEMERNRAEESENHWNSSRSRVRGSGDEMTQQRCLEEDEPSATPMATNASVAERSRFAYSPGKDRSLSDPVRCRVNRSLHEPSEKHSNPSPRNRNDEPSTPPTESRFVCSERGGEGAHPNDANQSLRRSCSASCLTPSPPPSSPPVSPSPVILATRTQTEMSDMSSVESTNASGGGGGGGTTAASNDKSGLDASMGVEGGAAEDGREEEEGRGEVWVEIATPLENGLHTPQKLDEEEDCTILAADTPCHSAVTDDTPSSRERTDSTLQEQSLTRHTEYPPVSPVQPFFDTLEMIASLSRPNSPAPPPEETSHHAAVFANLLSTEHAVPVVSRVSSLTVPFSDSFPLFICLAIIIQQRSRILCGNLDFVGLSVLLNTQAGAQNLDRTLRIARQLYERYRGYQRLCFGPRFSVYEVWLDNMESLFASLPSPRAAAPNAGRQNVRNGSALIRERDAEDV</sequence>
<dbReference type="GO" id="GO:0005096">
    <property type="term" value="F:GTPase activator activity"/>
    <property type="evidence" value="ECO:0007669"/>
    <property type="project" value="UniProtKB-KW"/>
</dbReference>
<feature type="compositionally biased region" description="Polar residues" evidence="2">
    <location>
        <begin position="680"/>
        <end position="695"/>
    </location>
</feature>
<dbReference type="AlphaFoldDB" id="A0AA35S7Y3"/>
<reference evidence="4" key="1">
    <citation type="submission" date="2023-03" db="EMBL/GenBank/DDBJ databases">
        <authorList>
            <person name="Steffen K."/>
            <person name="Cardenas P."/>
        </authorList>
    </citation>
    <scope>NUCLEOTIDE SEQUENCE</scope>
</reference>
<dbReference type="SMART" id="SM00164">
    <property type="entry name" value="TBC"/>
    <property type="match status" value="1"/>
</dbReference>
<feature type="compositionally biased region" description="Polar residues" evidence="2">
    <location>
        <begin position="714"/>
        <end position="727"/>
    </location>
</feature>
<dbReference type="PANTHER" id="PTHR22957">
    <property type="entry name" value="TBC1 DOMAIN FAMILY MEMBER GTPASE-ACTIVATING PROTEIN"/>
    <property type="match status" value="1"/>
</dbReference>
<dbReference type="Gene3D" id="1.10.472.80">
    <property type="entry name" value="Ypt/Rab-GAP domain of gyp1p, domain 3"/>
    <property type="match status" value="1"/>
</dbReference>
<evidence type="ECO:0000256" key="1">
    <source>
        <dbReference type="ARBA" id="ARBA00022468"/>
    </source>
</evidence>
<feature type="region of interest" description="Disordered" evidence="2">
    <location>
        <begin position="249"/>
        <end position="274"/>
    </location>
</feature>
<feature type="compositionally biased region" description="Basic and acidic residues" evidence="2">
    <location>
        <begin position="550"/>
        <end position="572"/>
    </location>
</feature>
<dbReference type="EMBL" id="CASHTH010002031">
    <property type="protein sequence ID" value="CAI8023791.1"/>
    <property type="molecule type" value="Genomic_DNA"/>
</dbReference>
<proteinExistence type="predicted"/>